<comment type="caution">
    <text evidence="3">The sequence shown here is derived from an EMBL/GenBank/DDBJ whole genome shotgun (WGS) entry which is preliminary data.</text>
</comment>
<reference evidence="3 4" key="1">
    <citation type="submission" date="2020-06" db="EMBL/GenBank/DDBJ databases">
        <title>Transcriptomic and genomic resources for Thalictrum thalictroides and T. hernandezii: Facilitating candidate gene discovery in an emerging model plant lineage.</title>
        <authorList>
            <person name="Arias T."/>
            <person name="Riano-Pachon D.M."/>
            <person name="Di Stilio V.S."/>
        </authorList>
    </citation>
    <scope>NUCLEOTIDE SEQUENCE [LARGE SCALE GENOMIC DNA]</scope>
    <source>
        <strain evidence="4">cv. WT478/WT964</strain>
        <tissue evidence="3">Leaves</tissue>
    </source>
</reference>
<feature type="non-terminal residue" evidence="3">
    <location>
        <position position="1"/>
    </location>
</feature>
<feature type="domain" description="Endoplasmic reticulum metallopeptidase 1-like C-terminal" evidence="2">
    <location>
        <begin position="16"/>
        <end position="221"/>
    </location>
</feature>
<dbReference type="Pfam" id="PF22248">
    <property type="entry name" value="ERMP1_C"/>
    <property type="match status" value="1"/>
</dbReference>
<evidence type="ECO:0000256" key="1">
    <source>
        <dbReference type="ARBA" id="ARBA00010918"/>
    </source>
</evidence>
<organism evidence="3 4">
    <name type="scientific">Thalictrum thalictroides</name>
    <name type="common">Rue-anemone</name>
    <name type="synonym">Anemone thalictroides</name>
    <dbReference type="NCBI Taxonomy" id="46969"/>
    <lineage>
        <taxon>Eukaryota</taxon>
        <taxon>Viridiplantae</taxon>
        <taxon>Streptophyta</taxon>
        <taxon>Embryophyta</taxon>
        <taxon>Tracheophyta</taxon>
        <taxon>Spermatophyta</taxon>
        <taxon>Magnoliopsida</taxon>
        <taxon>Ranunculales</taxon>
        <taxon>Ranunculaceae</taxon>
        <taxon>Thalictroideae</taxon>
        <taxon>Thalictrum</taxon>
    </lineage>
</organism>
<sequence length="223" mass="25068">EHILKVSFYGLTDASQAIIDASYDLSVVDSNSLRFIFKYAPEAAKELQIDSEFSLENIEQSDQRTWTVLFPVSLLFSGSLKFPSKADNMLKHYSKFPHLSSYYPISSTGTRKVFLELSLGSLEEVWVAVLNITGPLSNWSFADSHLAAPEMVRGGPPSHICRLSGRSQQSWTFWLEANSSGPLRVDLAVLDQYMADDLRTLKSLFPKWIDVTAYSSFISTYAF</sequence>
<evidence type="ECO:0000313" key="4">
    <source>
        <dbReference type="Proteomes" id="UP000554482"/>
    </source>
</evidence>
<proteinExistence type="inferred from homology"/>
<comment type="similarity">
    <text evidence="1">Belongs to the peptidase M28 family.</text>
</comment>
<protein>
    <submittedName>
        <fullName evidence="3">Zn-dependent exopeptidases superfamily protein</fullName>
    </submittedName>
</protein>
<evidence type="ECO:0000313" key="3">
    <source>
        <dbReference type="EMBL" id="KAF5188263.1"/>
    </source>
</evidence>
<accession>A0A7J6VTP4</accession>
<dbReference type="OrthoDB" id="76293at2759"/>
<name>A0A7J6VTP4_THATH</name>
<gene>
    <name evidence="3" type="ORF">FRX31_022151</name>
</gene>
<keyword evidence="4" id="KW-1185">Reference proteome</keyword>
<dbReference type="AlphaFoldDB" id="A0A7J6VTP4"/>
<evidence type="ECO:0000259" key="2">
    <source>
        <dbReference type="Pfam" id="PF22248"/>
    </source>
</evidence>
<dbReference type="EMBL" id="JABWDY010026976">
    <property type="protein sequence ID" value="KAF5188263.1"/>
    <property type="molecule type" value="Genomic_DNA"/>
</dbReference>
<dbReference type="InterPro" id="IPR053973">
    <property type="entry name" value="ERMP1-like_C"/>
</dbReference>
<dbReference type="Proteomes" id="UP000554482">
    <property type="component" value="Unassembled WGS sequence"/>
</dbReference>